<gene>
    <name evidence="1" type="primary">LRRC31</name>
    <name evidence="1" type="ORF">L345_11481</name>
</gene>
<evidence type="ECO:0000313" key="1">
    <source>
        <dbReference type="EMBL" id="ETE62759.1"/>
    </source>
</evidence>
<dbReference type="AlphaFoldDB" id="V8NKE8"/>
<dbReference type="PANTHER" id="PTHR24109">
    <property type="entry name" value="LEUCINE-RICH REPEAT-CONTAINING PROTEIN 31"/>
    <property type="match status" value="1"/>
</dbReference>
<dbReference type="Pfam" id="PF13516">
    <property type="entry name" value="LRR_6"/>
    <property type="match status" value="1"/>
</dbReference>
<dbReference type="SUPFAM" id="SSF52047">
    <property type="entry name" value="RNI-like"/>
    <property type="match status" value="1"/>
</dbReference>
<dbReference type="InterPro" id="IPR001611">
    <property type="entry name" value="Leu-rich_rpt"/>
</dbReference>
<dbReference type="SMART" id="SM00368">
    <property type="entry name" value="LRR_RI"/>
    <property type="match status" value="7"/>
</dbReference>
<organism evidence="1 2">
    <name type="scientific">Ophiophagus hannah</name>
    <name type="common">King cobra</name>
    <name type="synonym">Naja hannah</name>
    <dbReference type="NCBI Taxonomy" id="8665"/>
    <lineage>
        <taxon>Eukaryota</taxon>
        <taxon>Metazoa</taxon>
        <taxon>Chordata</taxon>
        <taxon>Craniata</taxon>
        <taxon>Vertebrata</taxon>
        <taxon>Euteleostomi</taxon>
        <taxon>Lepidosauria</taxon>
        <taxon>Squamata</taxon>
        <taxon>Bifurcata</taxon>
        <taxon>Unidentata</taxon>
        <taxon>Episquamata</taxon>
        <taxon>Toxicofera</taxon>
        <taxon>Serpentes</taxon>
        <taxon>Colubroidea</taxon>
        <taxon>Elapidae</taxon>
        <taxon>Elapinae</taxon>
        <taxon>Ophiophagus</taxon>
    </lineage>
</organism>
<evidence type="ECO:0000313" key="2">
    <source>
        <dbReference type="Proteomes" id="UP000018936"/>
    </source>
</evidence>
<sequence length="531" mass="58833">MLPSLEDGQIAHYDVYVPVHDLGVDPPRLKYCKSWSTQLFGATIFSECINLSLKLEGAKDNLLSSTSPAETMSYHWRVQQFWKKIGRLPSDKNLDLNNCTLNAVDIMELTTVIPLLPDLEEIDLSWNDFIGGALEPLALQFKHLQELKVLQLNSCRLTTKDVACLGEALDGIPHLEILDLSWNCGIGGSLSLLTSKILKGSKLKTLKVTDCCLTQEDGKSLAELLSRIPSLKILDLSINVKLGCSLKNIAQELRFVSSLQILNLNTCGLEQDGFHSLDAAFQYLSELRILDLSCNKLIGGVFQSLAGHLASLSNLEILNLHQCCITEEDMLIIPLLTNLRELNLSSNTNVGLSTYHLLSRLRFLPKLTSVLLSNCALQHDSFLSLADTVSHLPELKLLDLSWNKCVGGNLKLILKALNPDSKIQILRVSSCSLVDEDMIDLGWETFCVSLSALGQLSELDISCRPSSQCGCGEWLGKLLNALSQILPFTDLELNGWLLSAAQQKLLEDFRHTPQNISVVFNDINLVTIYKH</sequence>
<accession>V8NKE8</accession>
<reference evidence="1 2" key="1">
    <citation type="journal article" date="2013" name="Proc. Natl. Acad. Sci. U.S.A.">
        <title>The king cobra genome reveals dynamic gene evolution and adaptation in the snake venom system.</title>
        <authorList>
            <person name="Vonk F.J."/>
            <person name="Casewell N.R."/>
            <person name="Henkel C.V."/>
            <person name="Heimberg A.M."/>
            <person name="Jansen H.J."/>
            <person name="McCleary R.J."/>
            <person name="Kerkkamp H.M."/>
            <person name="Vos R.A."/>
            <person name="Guerreiro I."/>
            <person name="Calvete J.J."/>
            <person name="Wuster W."/>
            <person name="Woods A.E."/>
            <person name="Logan J.M."/>
            <person name="Harrison R.A."/>
            <person name="Castoe T.A."/>
            <person name="de Koning A.P."/>
            <person name="Pollock D.D."/>
            <person name="Yandell M."/>
            <person name="Calderon D."/>
            <person name="Renjifo C."/>
            <person name="Currier R.B."/>
            <person name="Salgado D."/>
            <person name="Pla D."/>
            <person name="Sanz L."/>
            <person name="Hyder A.S."/>
            <person name="Ribeiro J.M."/>
            <person name="Arntzen J.W."/>
            <person name="van den Thillart G.E."/>
            <person name="Boetzer M."/>
            <person name="Pirovano W."/>
            <person name="Dirks R.P."/>
            <person name="Spaink H.P."/>
            <person name="Duboule D."/>
            <person name="McGlinn E."/>
            <person name="Kini R.M."/>
            <person name="Richardson M.K."/>
        </authorList>
    </citation>
    <scope>NUCLEOTIDE SEQUENCE</scope>
    <source>
        <tissue evidence="1">Blood</tissue>
    </source>
</reference>
<dbReference type="Proteomes" id="UP000018936">
    <property type="component" value="Unassembled WGS sequence"/>
</dbReference>
<dbReference type="Gene3D" id="3.80.10.10">
    <property type="entry name" value="Ribonuclease Inhibitor"/>
    <property type="match status" value="2"/>
</dbReference>
<keyword evidence="2" id="KW-1185">Reference proteome</keyword>
<comment type="caution">
    <text evidence="1">The sequence shown here is derived from an EMBL/GenBank/DDBJ whole genome shotgun (WGS) entry which is preliminary data.</text>
</comment>
<protein>
    <submittedName>
        <fullName evidence="1">Leucine-rich repeat-containing protein 31</fullName>
    </submittedName>
</protein>
<dbReference type="EMBL" id="AZIM01003078">
    <property type="protein sequence ID" value="ETE62759.1"/>
    <property type="molecule type" value="Genomic_DNA"/>
</dbReference>
<dbReference type="OrthoDB" id="1394818at2759"/>
<feature type="non-terminal residue" evidence="1">
    <location>
        <position position="1"/>
    </location>
</feature>
<dbReference type="InterPro" id="IPR042419">
    <property type="entry name" value="LRC31"/>
</dbReference>
<dbReference type="InterPro" id="IPR032675">
    <property type="entry name" value="LRR_dom_sf"/>
</dbReference>
<dbReference type="PANTHER" id="PTHR24109:SF3">
    <property type="entry name" value="LEUCINE-RICH REPEAT-CONTAINING PROTEIN 31"/>
    <property type="match status" value="1"/>
</dbReference>
<proteinExistence type="predicted"/>
<name>V8NKE8_OPHHA</name>